<keyword evidence="7" id="KW-1185">Reference proteome</keyword>
<dbReference type="GO" id="GO:0005938">
    <property type="term" value="C:cell cortex"/>
    <property type="evidence" value="ECO:0007669"/>
    <property type="project" value="UniProtKB-SubCell"/>
</dbReference>
<reference evidence="6" key="1">
    <citation type="submission" date="2021-06" db="EMBL/GenBank/DDBJ databases">
        <authorList>
            <person name="Kallberg Y."/>
            <person name="Tangrot J."/>
            <person name="Rosling A."/>
        </authorList>
    </citation>
    <scope>NUCLEOTIDE SEQUENCE</scope>
    <source>
        <strain evidence="6">FL130A</strain>
    </source>
</reference>
<organism evidence="6 7">
    <name type="scientific">Ambispora leptoticha</name>
    <dbReference type="NCBI Taxonomy" id="144679"/>
    <lineage>
        <taxon>Eukaryota</taxon>
        <taxon>Fungi</taxon>
        <taxon>Fungi incertae sedis</taxon>
        <taxon>Mucoromycota</taxon>
        <taxon>Glomeromycotina</taxon>
        <taxon>Glomeromycetes</taxon>
        <taxon>Archaeosporales</taxon>
        <taxon>Ambisporaceae</taxon>
        <taxon>Ambispora</taxon>
    </lineage>
</organism>
<dbReference type="GO" id="GO:0001965">
    <property type="term" value="F:G-protein alpha-subunit binding"/>
    <property type="evidence" value="ECO:0007669"/>
    <property type="project" value="TreeGrafter"/>
</dbReference>
<dbReference type="InterPro" id="IPR008376">
    <property type="entry name" value="Chaperone_Ric-8_A/B"/>
</dbReference>
<gene>
    <name evidence="6" type="ORF">ALEPTO_LOCUS4882</name>
</gene>
<keyword evidence="5" id="KW-0143">Chaperone</keyword>
<evidence type="ECO:0000256" key="5">
    <source>
        <dbReference type="ARBA" id="ARBA00023186"/>
    </source>
</evidence>
<evidence type="ECO:0000313" key="7">
    <source>
        <dbReference type="Proteomes" id="UP000789508"/>
    </source>
</evidence>
<protein>
    <submittedName>
        <fullName evidence="6">1463_t:CDS:1</fullName>
    </submittedName>
</protein>
<evidence type="ECO:0000313" key="6">
    <source>
        <dbReference type="EMBL" id="CAG8529841.1"/>
    </source>
</evidence>
<dbReference type="PANTHER" id="PTHR12425">
    <property type="entry name" value="SYNEMBRYN"/>
    <property type="match status" value="1"/>
</dbReference>
<dbReference type="AlphaFoldDB" id="A0A9N9FEB9"/>
<comment type="similarity">
    <text evidence="2">Belongs to the synembryn family.</text>
</comment>
<name>A0A9N9FEB9_9GLOM</name>
<evidence type="ECO:0000256" key="4">
    <source>
        <dbReference type="ARBA" id="ARBA00022658"/>
    </source>
</evidence>
<dbReference type="InterPro" id="IPR019318">
    <property type="entry name" value="Gua_nucleotide_exch_fac_Ric8"/>
</dbReference>
<dbReference type="GO" id="GO:0007186">
    <property type="term" value="P:G protein-coupled receptor signaling pathway"/>
    <property type="evidence" value="ECO:0007669"/>
    <property type="project" value="TreeGrafter"/>
</dbReference>
<proteinExistence type="inferred from homology"/>
<comment type="caution">
    <text evidence="6">The sequence shown here is derived from an EMBL/GenBank/DDBJ whole genome shotgun (WGS) entry which is preliminary data.</text>
</comment>
<dbReference type="OrthoDB" id="5585685at2759"/>
<dbReference type="PANTHER" id="PTHR12425:SF5">
    <property type="entry name" value="SYNEMBRYN"/>
    <property type="match status" value="1"/>
</dbReference>
<accession>A0A9N9FEB9</accession>
<evidence type="ECO:0000256" key="3">
    <source>
        <dbReference type="ARBA" id="ARBA00022490"/>
    </source>
</evidence>
<dbReference type="Proteomes" id="UP000789508">
    <property type="component" value="Unassembled WGS sequence"/>
</dbReference>
<keyword evidence="3" id="KW-0963">Cytoplasm</keyword>
<dbReference type="GO" id="GO:0005085">
    <property type="term" value="F:guanyl-nucleotide exchange factor activity"/>
    <property type="evidence" value="ECO:0007669"/>
    <property type="project" value="UniProtKB-KW"/>
</dbReference>
<dbReference type="EMBL" id="CAJVPS010001222">
    <property type="protein sequence ID" value="CAG8529841.1"/>
    <property type="molecule type" value="Genomic_DNA"/>
</dbReference>
<dbReference type="PRINTS" id="PR01802">
    <property type="entry name" value="SYNEMBRYN"/>
</dbReference>
<evidence type="ECO:0000256" key="2">
    <source>
        <dbReference type="ARBA" id="ARBA00009049"/>
    </source>
</evidence>
<sequence length="524" mass="59098">MNSYSNLDRADAESVTVWLTSFLANPNSLALLSPTTKSNLVNSLLEDLAENGVQEEWNDKARLLALQTLKTLGRDPIGCDLMFSDSGFHTLMAHAHILQDFGELVDTPVSQEALICIANALLMKEDTRDLFEKHKGLPNSIYRLRQEILSINSQFLFSRILFLMTVKPCIAVKQLIDELDIIDLLTKSISTHVNEISSPDASQEFTTPFTREMVLNEQLKLIFNLMVNEPKLDRDDEKNKEPVITSKFNKLLYPIIQIITKITLPSPLPLAPPHSHAIHALLNFPIEQCKSILFPPEPPNEQYLLVEILLNIFQEMIFIAIKGDPDSDTDHQTNYRVDFDEVITPLVVLLKKFCEEDQTAKAKIKNKLLPDDIDRSKPLEKGETLSARLIRLMTSIMFPNLRDNVSELLFVICNEDAQLLIHHVGYGNAAGFLMKRNILIPPTSSSNLSDETGKAINPITGQYYQENAPSLADMTDEEKEREAEKLFVLFERLKKTGVMSVVNPVEQAINSGKLEEINDDDDSS</sequence>
<dbReference type="Pfam" id="PF10165">
    <property type="entry name" value="Ric8"/>
    <property type="match status" value="1"/>
</dbReference>
<keyword evidence="4" id="KW-0344">Guanine-nucleotide releasing factor</keyword>
<comment type="subcellular location">
    <subcellularLocation>
        <location evidence="1">Cytoplasm</location>
        <location evidence="1">Cell cortex</location>
    </subcellularLocation>
</comment>
<evidence type="ECO:0000256" key="1">
    <source>
        <dbReference type="ARBA" id="ARBA00004544"/>
    </source>
</evidence>